<proteinExistence type="predicted"/>
<sequence>MKYFKNLIKGYDNLNIKEITKESLKLEIKSIAYNSKLVKKIIYLLLLKA</sequence>
<dbReference type="EMBL" id="CP002873">
    <property type="protein sequence ID" value="AGA66230.1"/>
    <property type="molecule type" value="Genomic_DNA"/>
</dbReference>
<dbReference type="RefSeq" id="WP_015274295.1">
    <property type="nucleotide sequence ID" value="NC_019908.1"/>
</dbReference>
<dbReference type="AlphaFoldDB" id="A0A3B6VK27"/>
<name>A0A3B6VK27_BRAPL</name>
<evidence type="ECO:0000313" key="2">
    <source>
        <dbReference type="Proteomes" id="UP000010793"/>
    </source>
</evidence>
<accession>A0A3B6VK27</accession>
<protein>
    <submittedName>
        <fullName evidence="1">UDP-N-acetylmuramyl-tripeptide synthetase</fullName>
    </submittedName>
</protein>
<reference evidence="1 2" key="1">
    <citation type="journal article" date="2013" name="Genome Announc.">
        <title>Complete Genome Sequence of the Porcine Strain Brachyspira pilosicoli P43/6/78(T.).</title>
        <authorList>
            <person name="Lin C."/>
            <person name="den Bakker H.C."/>
            <person name="Suzuki H."/>
            <person name="Lefebure T."/>
            <person name="Ponnala L."/>
            <person name="Sun Q."/>
            <person name="Stanhope M.J."/>
            <person name="Wiedmann M."/>
            <person name="Duhamel G.E."/>
        </authorList>
    </citation>
    <scope>NUCLEOTIDE SEQUENCE [LARGE SCALE GENOMIC DNA]</scope>
    <source>
        <strain evidence="1 2">P43/6/78</strain>
    </source>
</reference>
<gene>
    <name evidence="1" type="ORF">BPP43_04800</name>
</gene>
<dbReference type="KEGG" id="bpip:BPP43_04800"/>
<dbReference type="Proteomes" id="UP000010793">
    <property type="component" value="Chromosome"/>
</dbReference>
<keyword evidence="2" id="KW-1185">Reference proteome</keyword>
<evidence type="ECO:0000313" key="1">
    <source>
        <dbReference type="EMBL" id="AGA66230.1"/>
    </source>
</evidence>
<organism evidence="1 2">
    <name type="scientific">Brachyspira pilosicoli P43/6/78</name>
    <dbReference type="NCBI Taxonomy" id="1042417"/>
    <lineage>
        <taxon>Bacteria</taxon>
        <taxon>Pseudomonadati</taxon>
        <taxon>Spirochaetota</taxon>
        <taxon>Spirochaetia</taxon>
        <taxon>Brachyspirales</taxon>
        <taxon>Brachyspiraceae</taxon>
        <taxon>Brachyspira</taxon>
    </lineage>
</organism>